<accession>A0ABP6SFQ3</accession>
<evidence type="ECO:0000313" key="9">
    <source>
        <dbReference type="Proteomes" id="UP001499990"/>
    </source>
</evidence>
<evidence type="ECO:0000256" key="6">
    <source>
        <dbReference type="SAM" id="MobiDB-lite"/>
    </source>
</evidence>
<evidence type="ECO:0000256" key="4">
    <source>
        <dbReference type="ARBA" id="ARBA00023157"/>
    </source>
</evidence>
<dbReference type="EMBL" id="BAAAYL010000001">
    <property type="protein sequence ID" value="GAA3375352.1"/>
    <property type="molecule type" value="Genomic_DNA"/>
</dbReference>
<dbReference type="SUPFAM" id="SSF52833">
    <property type="entry name" value="Thioredoxin-like"/>
    <property type="match status" value="1"/>
</dbReference>
<evidence type="ECO:0000313" key="8">
    <source>
        <dbReference type="EMBL" id="GAA3375352.1"/>
    </source>
</evidence>
<name>A0ABP6SFQ3_9ACTN</name>
<keyword evidence="4" id="KW-1015">Disulfide bond</keyword>
<keyword evidence="3" id="KW-0735">Signal-anchor</keyword>
<evidence type="ECO:0000256" key="1">
    <source>
        <dbReference type="ARBA" id="ARBA00004196"/>
    </source>
</evidence>
<comment type="subcellular location">
    <subcellularLocation>
        <location evidence="1">Cell envelope</location>
    </subcellularLocation>
</comment>
<dbReference type="PANTHER" id="PTHR42852">
    <property type="entry name" value="THIOL:DISULFIDE INTERCHANGE PROTEIN DSBE"/>
    <property type="match status" value="1"/>
</dbReference>
<gene>
    <name evidence="8" type="ORF">GCM10020367_42830</name>
</gene>
<keyword evidence="2" id="KW-0201">Cytochrome c-type biogenesis</keyword>
<keyword evidence="5" id="KW-0676">Redox-active center</keyword>
<dbReference type="Proteomes" id="UP001499990">
    <property type="component" value="Unassembled WGS sequence"/>
</dbReference>
<dbReference type="InterPro" id="IPR050553">
    <property type="entry name" value="Thioredoxin_ResA/DsbE_sf"/>
</dbReference>
<reference evidence="9" key="1">
    <citation type="journal article" date="2019" name="Int. J. Syst. Evol. Microbiol.">
        <title>The Global Catalogue of Microorganisms (GCM) 10K type strain sequencing project: providing services to taxonomists for standard genome sequencing and annotation.</title>
        <authorList>
            <consortium name="The Broad Institute Genomics Platform"/>
            <consortium name="The Broad Institute Genome Sequencing Center for Infectious Disease"/>
            <person name="Wu L."/>
            <person name="Ma J."/>
        </authorList>
    </citation>
    <scope>NUCLEOTIDE SEQUENCE [LARGE SCALE GENOMIC DNA]</scope>
    <source>
        <strain evidence="9">JCM 9651</strain>
    </source>
</reference>
<keyword evidence="9" id="KW-1185">Reference proteome</keyword>
<dbReference type="InterPro" id="IPR036249">
    <property type="entry name" value="Thioredoxin-like_sf"/>
</dbReference>
<feature type="region of interest" description="Disordered" evidence="6">
    <location>
        <begin position="39"/>
        <end position="60"/>
    </location>
</feature>
<dbReference type="PANTHER" id="PTHR42852:SF6">
    <property type="entry name" value="THIOL:DISULFIDE INTERCHANGE PROTEIN DSBE"/>
    <property type="match status" value="1"/>
</dbReference>
<dbReference type="RefSeq" id="WP_345040082.1">
    <property type="nucleotide sequence ID" value="NZ_BAAAYL010000001.1"/>
</dbReference>
<evidence type="ECO:0000256" key="3">
    <source>
        <dbReference type="ARBA" id="ARBA00022968"/>
    </source>
</evidence>
<protein>
    <submittedName>
        <fullName evidence="8">TlpA disulfide reductase family protein</fullName>
    </submittedName>
</protein>
<dbReference type="InterPro" id="IPR013766">
    <property type="entry name" value="Thioredoxin_domain"/>
</dbReference>
<dbReference type="CDD" id="cd02966">
    <property type="entry name" value="TlpA_like_family"/>
    <property type="match status" value="1"/>
</dbReference>
<sequence length="205" mass="21984">MTARLTSLVPSRHWRTNHPLRLVAVPTAAVLVLAACSTGGSDGSGGAESVTRPGSVVTKADRQAAPRLAGETLDGRQLDVSDFRGKVVVLNFWASHCGPCRLEAPHFTKVAKETKAKGVEFVGINTRNTSRTDAVNFERDFGVAYPSLYDPDGKLMLRFPRGSLNPQAIPSTIVIDREGRIAARYLGPLSDSGLREMVTAVAAEQ</sequence>
<evidence type="ECO:0000256" key="5">
    <source>
        <dbReference type="ARBA" id="ARBA00023284"/>
    </source>
</evidence>
<dbReference type="Gene3D" id="3.40.30.10">
    <property type="entry name" value="Glutaredoxin"/>
    <property type="match status" value="1"/>
</dbReference>
<evidence type="ECO:0000259" key="7">
    <source>
        <dbReference type="PROSITE" id="PS51352"/>
    </source>
</evidence>
<dbReference type="PROSITE" id="PS51352">
    <property type="entry name" value="THIOREDOXIN_2"/>
    <property type="match status" value="1"/>
</dbReference>
<proteinExistence type="predicted"/>
<organism evidence="8 9">
    <name type="scientific">Streptomyces sannanensis</name>
    <dbReference type="NCBI Taxonomy" id="285536"/>
    <lineage>
        <taxon>Bacteria</taxon>
        <taxon>Bacillati</taxon>
        <taxon>Actinomycetota</taxon>
        <taxon>Actinomycetes</taxon>
        <taxon>Kitasatosporales</taxon>
        <taxon>Streptomycetaceae</taxon>
        <taxon>Streptomyces</taxon>
    </lineage>
</organism>
<dbReference type="InterPro" id="IPR013740">
    <property type="entry name" value="Redoxin"/>
</dbReference>
<comment type="caution">
    <text evidence="8">The sequence shown here is derived from an EMBL/GenBank/DDBJ whole genome shotgun (WGS) entry which is preliminary data.</text>
</comment>
<evidence type="ECO:0000256" key="2">
    <source>
        <dbReference type="ARBA" id="ARBA00022748"/>
    </source>
</evidence>
<keyword evidence="3" id="KW-0812">Transmembrane</keyword>
<feature type="domain" description="Thioredoxin" evidence="7">
    <location>
        <begin position="59"/>
        <end position="203"/>
    </location>
</feature>
<dbReference type="Pfam" id="PF08534">
    <property type="entry name" value="Redoxin"/>
    <property type="match status" value="1"/>
</dbReference>